<dbReference type="RefSeq" id="WP_246399557.1">
    <property type="nucleotide sequence ID" value="NZ_JACJHX010000033.1"/>
</dbReference>
<sequence length="53" mass="6010">MSELVEAGVITVGSEAFDIVTKVWNQLTFWILILLIFGLVWDAVDGFIRARKK</sequence>
<keyword evidence="1" id="KW-1133">Transmembrane helix</keyword>
<evidence type="ECO:0000313" key="3">
    <source>
        <dbReference type="Proteomes" id="UP000626697"/>
    </source>
</evidence>
<dbReference type="EMBL" id="JACJHX010000033">
    <property type="protein sequence ID" value="MBA9029339.1"/>
    <property type="molecule type" value="Genomic_DNA"/>
</dbReference>
<feature type="transmembrane region" description="Helical" evidence="1">
    <location>
        <begin position="27"/>
        <end position="48"/>
    </location>
</feature>
<dbReference type="Proteomes" id="UP000626697">
    <property type="component" value="Unassembled WGS sequence"/>
</dbReference>
<keyword evidence="1" id="KW-0472">Membrane</keyword>
<keyword evidence="3" id="KW-1185">Reference proteome</keyword>
<name>A0ABR6CWD8_9BACI</name>
<comment type="caution">
    <text evidence="2">The sequence shown here is derived from an EMBL/GenBank/DDBJ whole genome shotgun (WGS) entry which is preliminary data.</text>
</comment>
<keyword evidence="1" id="KW-0812">Transmembrane</keyword>
<organism evidence="2 3">
    <name type="scientific">Peribacillus huizhouensis</name>
    <dbReference type="NCBI Taxonomy" id="1501239"/>
    <lineage>
        <taxon>Bacteria</taxon>
        <taxon>Bacillati</taxon>
        <taxon>Bacillota</taxon>
        <taxon>Bacilli</taxon>
        <taxon>Bacillales</taxon>
        <taxon>Bacillaceae</taxon>
        <taxon>Peribacillus</taxon>
    </lineage>
</organism>
<protein>
    <submittedName>
        <fullName evidence="2">Phosphatidylglycerophosphate synthase</fullName>
    </submittedName>
</protein>
<accession>A0ABR6CWD8</accession>
<proteinExistence type="predicted"/>
<evidence type="ECO:0000256" key="1">
    <source>
        <dbReference type="SAM" id="Phobius"/>
    </source>
</evidence>
<gene>
    <name evidence="2" type="ORF">HNP81_004712</name>
</gene>
<evidence type="ECO:0000313" key="2">
    <source>
        <dbReference type="EMBL" id="MBA9029339.1"/>
    </source>
</evidence>
<reference evidence="2 3" key="1">
    <citation type="submission" date="2020-08" db="EMBL/GenBank/DDBJ databases">
        <title>Genomic Encyclopedia of Type Strains, Phase IV (KMG-IV): sequencing the most valuable type-strain genomes for metagenomic binning, comparative biology and taxonomic classification.</title>
        <authorList>
            <person name="Goeker M."/>
        </authorList>
    </citation>
    <scope>NUCLEOTIDE SEQUENCE [LARGE SCALE GENOMIC DNA]</scope>
    <source>
        <strain evidence="2 3">DSM 105481</strain>
    </source>
</reference>